<proteinExistence type="predicted"/>
<evidence type="ECO:0000313" key="2">
    <source>
        <dbReference type="Proteomes" id="UP001153555"/>
    </source>
</evidence>
<comment type="caution">
    <text evidence="1">The sequence shown here is derived from an EMBL/GenBank/DDBJ whole genome shotgun (WGS) entry which is preliminary data.</text>
</comment>
<dbReference type="OrthoDB" id="1936608at2759"/>
<dbReference type="AlphaFoldDB" id="A0A9N7N696"/>
<keyword evidence="2" id="KW-1185">Reference proteome</keyword>
<sequence>ACLLQILQKYQLFTGQLVNLEKSSAFFSKNTPATTQHSICQVLNGITVHRSSRYLGMPLGIGKSKRESFNF</sequence>
<gene>
    <name evidence="1" type="ORF">SHERM_20174</name>
</gene>
<accession>A0A9N7N696</accession>
<dbReference type="EMBL" id="CACSLK010024474">
    <property type="protein sequence ID" value="CAA0822945.1"/>
    <property type="molecule type" value="Genomic_DNA"/>
</dbReference>
<organism evidence="1 2">
    <name type="scientific">Striga hermonthica</name>
    <name type="common">Purple witchweed</name>
    <name type="synonym">Buchnera hermonthica</name>
    <dbReference type="NCBI Taxonomy" id="68872"/>
    <lineage>
        <taxon>Eukaryota</taxon>
        <taxon>Viridiplantae</taxon>
        <taxon>Streptophyta</taxon>
        <taxon>Embryophyta</taxon>
        <taxon>Tracheophyta</taxon>
        <taxon>Spermatophyta</taxon>
        <taxon>Magnoliopsida</taxon>
        <taxon>eudicotyledons</taxon>
        <taxon>Gunneridae</taxon>
        <taxon>Pentapetalae</taxon>
        <taxon>asterids</taxon>
        <taxon>lamiids</taxon>
        <taxon>Lamiales</taxon>
        <taxon>Orobanchaceae</taxon>
        <taxon>Buchnereae</taxon>
        <taxon>Striga</taxon>
    </lineage>
</organism>
<feature type="non-terminal residue" evidence="1">
    <location>
        <position position="1"/>
    </location>
</feature>
<feature type="non-terminal residue" evidence="1">
    <location>
        <position position="71"/>
    </location>
</feature>
<protein>
    <submittedName>
        <fullName evidence="1">Uncharacterized protein</fullName>
    </submittedName>
</protein>
<dbReference type="Proteomes" id="UP001153555">
    <property type="component" value="Unassembled WGS sequence"/>
</dbReference>
<name>A0A9N7N696_STRHE</name>
<reference evidence="1" key="1">
    <citation type="submission" date="2019-12" db="EMBL/GenBank/DDBJ databases">
        <authorList>
            <person name="Scholes J."/>
        </authorList>
    </citation>
    <scope>NUCLEOTIDE SEQUENCE</scope>
</reference>
<evidence type="ECO:0000313" key="1">
    <source>
        <dbReference type="EMBL" id="CAA0822945.1"/>
    </source>
</evidence>